<dbReference type="Gene3D" id="1.10.230.10">
    <property type="entry name" value="Cytochrome P450-Terp, domain 2"/>
    <property type="match status" value="1"/>
</dbReference>
<gene>
    <name evidence="5" type="ORF">JET14_15905</name>
</gene>
<dbReference type="UniPathway" id="UPA00223">
    <property type="reaction ID" value="UER00717"/>
</dbReference>
<dbReference type="CDD" id="cd06100">
    <property type="entry name" value="CCL_ACL-C"/>
    <property type="match status" value="1"/>
</dbReference>
<dbReference type="AlphaFoldDB" id="A0A7T7HII3"/>
<evidence type="ECO:0000256" key="3">
    <source>
        <dbReference type="ARBA" id="ARBA00012972"/>
    </source>
</evidence>
<proteinExistence type="inferred from homology"/>
<evidence type="ECO:0000256" key="4">
    <source>
        <dbReference type="ARBA" id="ARBA00022679"/>
    </source>
</evidence>
<dbReference type="GO" id="GO:0016829">
    <property type="term" value="F:lyase activity"/>
    <property type="evidence" value="ECO:0007669"/>
    <property type="project" value="UniProtKB-KW"/>
</dbReference>
<keyword evidence="4" id="KW-0808">Transferase</keyword>
<evidence type="ECO:0000256" key="2">
    <source>
        <dbReference type="ARBA" id="ARBA00010566"/>
    </source>
</evidence>
<evidence type="ECO:0000256" key="1">
    <source>
        <dbReference type="ARBA" id="ARBA00004751"/>
    </source>
</evidence>
<dbReference type="GO" id="GO:0006099">
    <property type="term" value="P:tricarboxylic acid cycle"/>
    <property type="evidence" value="ECO:0007669"/>
    <property type="project" value="UniProtKB-UniPathway"/>
</dbReference>
<dbReference type="Gene3D" id="1.10.580.10">
    <property type="entry name" value="Citrate Synthase, domain 1"/>
    <property type="match status" value="1"/>
</dbReference>
<protein>
    <recommendedName>
        <fullName evidence="3">citrate synthase (unknown stereospecificity)</fullName>
        <ecNumber evidence="3">2.3.3.16</ecNumber>
    </recommendedName>
</protein>
<dbReference type="PANTHER" id="PTHR11739:SF4">
    <property type="entry name" value="CITRATE SYNTHASE, PEROXISOMAL"/>
    <property type="match status" value="1"/>
</dbReference>
<dbReference type="SUPFAM" id="SSF48256">
    <property type="entry name" value="Citrate synthase"/>
    <property type="match status" value="1"/>
</dbReference>
<dbReference type="InterPro" id="IPR002020">
    <property type="entry name" value="Citrate_synthase"/>
</dbReference>
<organism evidence="5 6">
    <name type="scientific">Martelella lutilitoris</name>
    <dbReference type="NCBI Taxonomy" id="2583532"/>
    <lineage>
        <taxon>Bacteria</taxon>
        <taxon>Pseudomonadati</taxon>
        <taxon>Pseudomonadota</taxon>
        <taxon>Alphaproteobacteria</taxon>
        <taxon>Hyphomicrobiales</taxon>
        <taxon>Aurantimonadaceae</taxon>
        <taxon>Martelella</taxon>
    </lineage>
</organism>
<dbReference type="GO" id="GO:0005829">
    <property type="term" value="C:cytosol"/>
    <property type="evidence" value="ECO:0007669"/>
    <property type="project" value="TreeGrafter"/>
</dbReference>
<dbReference type="InterPro" id="IPR016142">
    <property type="entry name" value="Citrate_synth-like_lrg_a-sub"/>
</dbReference>
<dbReference type="InterPro" id="IPR036969">
    <property type="entry name" value="Citrate_synthase_sf"/>
</dbReference>
<reference evidence="5 6" key="1">
    <citation type="submission" date="2020-12" db="EMBL/GenBank/DDBJ databases">
        <authorList>
            <person name="Zheng R.K."/>
            <person name="Sun C.M."/>
        </authorList>
    </citation>
    <scope>NUCLEOTIDE SEQUENCE [LARGE SCALE GENOMIC DNA]</scope>
    <source>
        <strain evidence="5 6">ZRK001</strain>
    </source>
</reference>
<evidence type="ECO:0000313" key="6">
    <source>
        <dbReference type="Proteomes" id="UP000596083"/>
    </source>
</evidence>
<dbReference type="NCBIfam" id="NF004868">
    <property type="entry name" value="PRK06224.1-5"/>
    <property type="match status" value="1"/>
</dbReference>
<dbReference type="EMBL" id="CP066786">
    <property type="protein sequence ID" value="QQM29767.1"/>
    <property type="molecule type" value="Genomic_DNA"/>
</dbReference>
<evidence type="ECO:0000313" key="5">
    <source>
        <dbReference type="EMBL" id="QQM29767.1"/>
    </source>
</evidence>
<dbReference type="InterPro" id="IPR016143">
    <property type="entry name" value="Citrate_synth-like_sm_a-sub"/>
</dbReference>
<comment type="pathway">
    <text evidence="1">Carbohydrate metabolism; tricarboxylic acid cycle; isocitrate from oxaloacetate: step 1/2.</text>
</comment>
<keyword evidence="5" id="KW-0456">Lyase</keyword>
<dbReference type="KEGG" id="mlut:JET14_15905"/>
<name>A0A7T7HII3_9HYPH</name>
<dbReference type="RefSeq" id="WP_200334754.1">
    <property type="nucleotide sequence ID" value="NZ_CP066786.1"/>
</dbReference>
<sequence length="268" mass="28333">MRIGKQDGAFTAIAESDADSITVRGHDLCNELIGKIDFSDYFWLLVTGEKPNAAQRRMMDSCLVAIAEHGLVPSVQAARMTLAAGPDAWQGAMAAGILGMGSVVAGSSEQAGRFLVSVVEAADRIDGDIEKAATEAVTQLKAERQKVPGLGHPQHSAGDPRANRLLAIADEEGIAGRYIEALRVLADVAPKIVNRPLPINVSGAIPATILDAGWPVDALKAVPILARTAGLSAHLLEESRRSIGFIMSHKADLAIEYDGEKPKNMNAE</sequence>
<dbReference type="GO" id="GO:0036440">
    <property type="term" value="F:citrate synthase activity"/>
    <property type="evidence" value="ECO:0007669"/>
    <property type="project" value="UniProtKB-EC"/>
</dbReference>
<dbReference type="PANTHER" id="PTHR11739">
    <property type="entry name" value="CITRATE SYNTHASE"/>
    <property type="match status" value="1"/>
</dbReference>
<dbReference type="GO" id="GO:0005975">
    <property type="term" value="P:carbohydrate metabolic process"/>
    <property type="evidence" value="ECO:0007669"/>
    <property type="project" value="TreeGrafter"/>
</dbReference>
<accession>A0A7T7HII3</accession>
<dbReference type="Proteomes" id="UP000596083">
    <property type="component" value="Chromosome"/>
</dbReference>
<dbReference type="EC" id="2.3.3.16" evidence="3"/>
<dbReference type="Pfam" id="PF00285">
    <property type="entry name" value="Citrate_synt"/>
    <property type="match status" value="1"/>
</dbReference>
<comment type="similarity">
    <text evidence="2">Belongs to the citrate synthase family.</text>
</comment>